<comment type="caution">
    <text evidence="2">The sequence shown here is derived from an EMBL/GenBank/DDBJ whole genome shotgun (WGS) entry which is preliminary data.</text>
</comment>
<evidence type="ECO:0000313" key="2">
    <source>
        <dbReference type="EMBL" id="KAH0755019.1"/>
    </source>
</evidence>
<organism evidence="2 3">
    <name type="scientific">Solanum tuberosum</name>
    <name type="common">Potato</name>
    <dbReference type="NCBI Taxonomy" id="4113"/>
    <lineage>
        <taxon>Eukaryota</taxon>
        <taxon>Viridiplantae</taxon>
        <taxon>Streptophyta</taxon>
        <taxon>Embryophyta</taxon>
        <taxon>Tracheophyta</taxon>
        <taxon>Spermatophyta</taxon>
        <taxon>Magnoliopsida</taxon>
        <taxon>eudicotyledons</taxon>
        <taxon>Gunneridae</taxon>
        <taxon>Pentapetalae</taxon>
        <taxon>asterids</taxon>
        <taxon>lamiids</taxon>
        <taxon>Solanales</taxon>
        <taxon>Solanaceae</taxon>
        <taxon>Solanoideae</taxon>
        <taxon>Solaneae</taxon>
        <taxon>Solanum</taxon>
    </lineage>
</organism>
<reference evidence="2 3" key="1">
    <citation type="journal article" date="2021" name="bioRxiv">
        <title>Chromosome-scale and haplotype-resolved genome assembly of a tetraploid potato cultivar.</title>
        <authorList>
            <person name="Sun H."/>
            <person name="Jiao W.-B."/>
            <person name="Krause K."/>
            <person name="Campoy J.A."/>
            <person name="Goel M."/>
            <person name="Folz-Donahue K."/>
            <person name="Kukat C."/>
            <person name="Huettel B."/>
            <person name="Schneeberger K."/>
        </authorList>
    </citation>
    <scope>NUCLEOTIDE SEQUENCE [LARGE SCALE GENOMIC DNA]</scope>
    <source>
        <strain evidence="2">SolTubOtavaFocal</strain>
        <tissue evidence="2">Leaves</tissue>
    </source>
</reference>
<dbReference type="EMBL" id="JAIVGD010000018">
    <property type="protein sequence ID" value="KAH0755019.1"/>
    <property type="molecule type" value="Genomic_DNA"/>
</dbReference>
<proteinExistence type="predicted"/>
<evidence type="ECO:0000313" key="3">
    <source>
        <dbReference type="Proteomes" id="UP000826656"/>
    </source>
</evidence>
<protein>
    <submittedName>
        <fullName evidence="2">Uncharacterized protein</fullName>
    </submittedName>
</protein>
<gene>
    <name evidence="2" type="ORF">KY290_025289</name>
</gene>
<evidence type="ECO:0000256" key="1">
    <source>
        <dbReference type="SAM" id="MobiDB-lite"/>
    </source>
</evidence>
<name>A0ABQ7UUZ1_SOLTU</name>
<sequence>MPDSLNEIDLVAFYTSFDASSPSKMSTISPVNIGETSPPNPHSPLDLNNPAPEPGTYSAMLSDHLFEGDLPKNKSSQSNILAVSESLVIESLTQMRGGLLSEEAEQFVDDLLGGSQPVFDQTLEFGAYPSSDSTDTDEDNCPL</sequence>
<dbReference type="Proteomes" id="UP000826656">
    <property type="component" value="Unassembled WGS sequence"/>
</dbReference>
<feature type="compositionally biased region" description="Polar residues" evidence="1">
    <location>
        <begin position="20"/>
        <end position="37"/>
    </location>
</feature>
<keyword evidence="3" id="KW-1185">Reference proteome</keyword>
<feature type="region of interest" description="Disordered" evidence="1">
    <location>
        <begin position="20"/>
        <end position="55"/>
    </location>
</feature>
<accession>A0ABQ7UUZ1</accession>